<feature type="region of interest" description="Disordered" evidence="1">
    <location>
        <begin position="1292"/>
        <end position="1663"/>
    </location>
</feature>
<feature type="compositionally biased region" description="Polar residues" evidence="1">
    <location>
        <begin position="359"/>
        <end position="372"/>
    </location>
</feature>
<dbReference type="RefSeq" id="XP_029222758.1">
    <property type="nucleotide sequence ID" value="XM_029359845.1"/>
</dbReference>
<sequence length="2017" mass="208623">MKGRAPQGDGGKSKPGAADPAKGRRYLQSAEKPLEGASLAEDNYDDARPHEDVKQRGWEGGTQKVEAALMPPTAGARPASAQPQAPALPASSAVMYETPPVPSSSPPQSSAQRSAPSDSVELSPALASSPSLSLDAPAPPASASADSSSPVAAYVSSSPPPFLAVPLEAVGLLPPQQRAAFLETARRLPPELHPLFLAEILRANAAALPSSAPASEASSTAPRKEPGPPDANPQRRPSASGHGQPLSPPPRSAGGYSGPRPAPDDPLERRVRSSGEVQPQRVAWERQIPLPAHAVPSALASIPGVPHPSGAGSYSPSLAHAPYAHAHGAESLVAAAPERPPVLRLSDSSLPRSGDESYSHSVPQQGASSSLPYPQDSALASAASAPLSYTYQGPSYSSSRFVPSAAPAASIPALASAPSRYGMPSPAAYDVHHLPAGRAPPPPVGAAQPPSAAYVTAAYAPSVYPAPYPYSPYPLSSASAPYATPYPLSAAPSVYPPYSSASAAPLPLAMVLGAAPPPPHVVAEEVNAAVDSAVNHATSVVENAVKSAIVGIINPATYNTAALLHGLQALNERVYEGSEVATKALLDFAAYRRSHPQDTLAQLVNSLEEATDTLNQAATAGTPRLKPTLEAAQKDGNPSVSKSGQPLLEGMGVFSPSKESPYTPGSLQADAFSAAVLEGQEVGARGVEPSSPRKHLSRKDDESGKERFEETASRAKKGPASTGGGKGSSEVLSGQGADSADAGLPQEIIDLRSLLTKEQIAVIESLTEFLNLGFDAALNFVKSQSRGVLGLKQFPFFQPLQQKILGMYQRASANRDADKQRLEEDERREADRRAALHKADRERQFWAEIQREAAKQGLDPRAVAERLIQLNAQQAAHDSRRGGGAASKARPGLPLPHSYQAEASVPHHARGALGTGFPLQRSLVVRSPTVLEGESRRLSPGAPIQPHAALSVSPGRRLDRTANEEGPADAAQDEAVENDSGETKPETDAAGNATEEGEGELVGAAKGESEKKSPAAAPTEEKPTSASGGDNASSMQVDPSVRAGRSEERAQQASSDDTGGKASSPRRAAPSSEAREADSAGNDREEPFLASRLAPSSSPRRLSISPPLSLSGFSAFPFSSPSAHSPPKRLPAPSAVVLPPVVALPSALGVSVSPSALDQLLSLMGVPENCLLENFRYRGLANVVDRRSSLSTCLAACRAAAAASRSPALAREAGAAAGSPASFPPAQSAPSCGFFSYLPEVELCYRYATVEGLLPAAGYVSAPTSCSVVERALPGRETARRADDAFVVSGFQAQRQREGEEGEGLLAQDDARGRLAGSRDQRAETGRDRRPAGEIGSFESRAGEPATNQHPQGRRGDLAIEEVTGKLHPAEREDGERQTTGTTAARDNPQPLPAAEARIPTAASPSTASSSPASGLPPFFSSASFLAASAVSEGRPHEERGKTSEAELAEGRTLPQASPRIDAGESTGDAKGLAEMSVAAMPGSRSSGKASEGQEVNVEVLTPSPSSQTHFFSPSLAKHEADAGVKDVSVPETAPPQASEGTRTAAPSPMRQPAPPSALATATAIQAPPTFVSDSLSTADSPPTSSVPPHFSSFLAPSPAERPPNVPAFSAPPEVPSHSAAPSRSYPQMPSPSSASLAPAAGGQLQRQQVAPSFSSPPANAPPGVAAPAPAPWVYLPPPSVPGASGGLSPPPAAPLPPSPVLVGAAVPAAYAPSFATPAGSFLPPAASPAAAPAYSGFAAPQPLSALSALAPLPTIATPAASTAGSLLQTTQGLMQAGNALMQAFPLQQLLDAGQQLYASGFFRNRGMKHLQLPGLGPQKQELPPPPGMEKPTVNCASEGMTCCVPENAAEKWKERPPFLNNHEKQKKCRAHFVSMLNSLCATTSYSLKGDAIRDKYAAGASFEDEDDNCGLVLTETRDFWIFHHTLVIPGKNMNNAICECKEPKAANEEGLRQIEGFATWEFSLQAVHAMEEQAARGEQIAKGLGTALALTTMLGQQGEEAIGHVLEHASSRGARK</sequence>
<feature type="region of interest" description="Disordered" evidence="1">
    <location>
        <begin position="873"/>
        <end position="898"/>
    </location>
</feature>
<dbReference type="STRING" id="94643.A0A2A9MLA5"/>
<feature type="compositionally biased region" description="Polar residues" evidence="1">
    <location>
        <begin position="1503"/>
        <end position="1512"/>
    </location>
</feature>
<dbReference type="Proteomes" id="UP000224006">
    <property type="component" value="Chromosome I"/>
</dbReference>
<dbReference type="OrthoDB" id="332267at2759"/>
<feature type="compositionally biased region" description="Polar residues" evidence="1">
    <location>
        <begin position="1024"/>
        <end position="1037"/>
    </location>
</feature>
<reference evidence="2 3" key="1">
    <citation type="submission" date="2017-09" db="EMBL/GenBank/DDBJ databases">
        <title>Genome sequencing of Besnoitia besnoiti strain Bb-Ger1.</title>
        <authorList>
            <person name="Schares G."/>
            <person name="Venepally P."/>
            <person name="Lorenzi H.A."/>
        </authorList>
    </citation>
    <scope>NUCLEOTIDE SEQUENCE [LARGE SCALE GENOMIC DNA]</scope>
    <source>
        <strain evidence="2 3">Bb-Ger1</strain>
    </source>
</reference>
<feature type="compositionally biased region" description="Basic and acidic residues" evidence="1">
    <location>
        <begin position="1309"/>
        <end position="1332"/>
    </location>
</feature>
<feature type="compositionally biased region" description="Polar residues" evidence="1">
    <location>
        <begin position="657"/>
        <end position="666"/>
    </location>
</feature>
<gene>
    <name evidence="2" type="ORF">BESB_010910</name>
</gene>
<feature type="region of interest" description="Disordered" evidence="1">
    <location>
        <begin position="343"/>
        <end position="375"/>
    </location>
</feature>
<feature type="compositionally biased region" description="Low complexity" evidence="1">
    <location>
        <begin position="74"/>
        <end position="93"/>
    </location>
</feature>
<feature type="compositionally biased region" description="Acidic residues" evidence="1">
    <location>
        <begin position="971"/>
        <end position="980"/>
    </location>
</feature>
<organism evidence="2 3">
    <name type="scientific">Besnoitia besnoiti</name>
    <name type="common">Apicomplexan protozoan</name>
    <dbReference type="NCBI Taxonomy" id="94643"/>
    <lineage>
        <taxon>Eukaryota</taxon>
        <taxon>Sar</taxon>
        <taxon>Alveolata</taxon>
        <taxon>Apicomplexa</taxon>
        <taxon>Conoidasida</taxon>
        <taxon>Coccidia</taxon>
        <taxon>Eucoccidiorida</taxon>
        <taxon>Eimeriorina</taxon>
        <taxon>Sarcocystidae</taxon>
        <taxon>Besnoitia</taxon>
    </lineage>
</organism>
<evidence type="ECO:0000256" key="1">
    <source>
        <dbReference type="SAM" id="MobiDB-lite"/>
    </source>
</evidence>
<feature type="compositionally biased region" description="Low complexity" evidence="1">
    <location>
        <begin position="1088"/>
        <end position="1102"/>
    </location>
</feature>
<name>A0A2A9MLA5_BESBE</name>
<proteinExistence type="predicted"/>
<feature type="region of interest" description="Disordered" evidence="1">
    <location>
        <begin position="934"/>
        <end position="1102"/>
    </location>
</feature>
<dbReference type="KEGG" id="bbes:BESB_010910"/>
<feature type="compositionally biased region" description="Basic and acidic residues" evidence="1">
    <location>
        <begin position="1354"/>
        <end position="1377"/>
    </location>
</feature>
<feature type="compositionally biased region" description="Basic and acidic residues" evidence="1">
    <location>
        <begin position="813"/>
        <end position="836"/>
    </location>
</feature>
<protein>
    <submittedName>
        <fullName evidence="2">Uncharacterized protein</fullName>
    </submittedName>
</protein>
<feature type="region of interest" description="Disordered" evidence="1">
    <location>
        <begin position="1"/>
        <end position="158"/>
    </location>
</feature>
<feature type="compositionally biased region" description="Basic and acidic residues" evidence="1">
    <location>
        <begin position="1434"/>
        <end position="1445"/>
    </location>
</feature>
<evidence type="ECO:0000313" key="3">
    <source>
        <dbReference type="Proteomes" id="UP000224006"/>
    </source>
</evidence>
<feature type="compositionally biased region" description="Basic and acidic residues" evidence="1">
    <location>
        <begin position="45"/>
        <end position="57"/>
    </location>
</feature>
<feature type="compositionally biased region" description="Basic and acidic residues" evidence="1">
    <location>
        <begin position="1007"/>
        <end position="1023"/>
    </location>
</feature>
<dbReference type="VEuPathDB" id="ToxoDB:BESB_010910"/>
<feature type="region of interest" description="Disordered" evidence="1">
    <location>
        <begin position="683"/>
        <end position="739"/>
    </location>
</feature>
<feature type="compositionally biased region" description="Low complexity" evidence="1">
    <location>
        <begin position="1631"/>
        <end position="1641"/>
    </location>
</feature>
<accession>A0A2A9MLA5</accession>
<feature type="compositionally biased region" description="Low complexity" evidence="1">
    <location>
        <begin position="1062"/>
        <end position="1072"/>
    </location>
</feature>
<keyword evidence="3" id="KW-1185">Reference proteome</keyword>
<feature type="region of interest" description="Disordered" evidence="1">
    <location>
        <begin position="208"/>
        <end position="285"/>
    </location>
</feature>
<feature type="compositionally biased region" description="Low complexity" evidence="1">
    <location>
        <begin position="208"/>
        <end position="221"/>
    </location>
</feature>
<feature type="compositionally biased region" description="Polar residues" evidence="1">
    <location>
        <begin position="1572"/>
        <end position="1584"/>
    </location>
</feature>
<feature type="region of interest" description="Disordered" evidence="1">
    <location>
        <begin position="632"/>
        <end position="666"/>
    </location>
</feature>
<feature type="compositionally biased region" description="Low complexity" evidence="1">
    <location>
        <begin position="1651"/>
        <end position="1663"/>
    </location>
</feature>
<evidence type="ECO:0000313" key="2">
    <source>
        <dbReference type="EMBL" id="PFH38749.1"/>
    </source>
</evidence>
<feature type="compositionally biased region" description="Basic and acidic residues" evidence="1">
    <location>
        <begin position="1073"/>
        <end position="1087"/>
    </location>
</feature>
<feature type="compositionally biased region" description="Low complexity" evidence="1">
    <location>
        <begin position="1400"/>
        <end position="1430"/>
    </location>
</feature>
<feature type="compositionally biased region" description="Basic and acidic residues" evidence="1">
    <location>
        <begin position="262"/>
        <end position="273"/>
    </location>
</feature>
<feature type="compositionally biased region" description="Basic and acidic residues" evidence="1">
    <location>
        <begin position="698"/>
        <end position="713"/>
    </location>
</feature>
<feature type="compositionally biased region" description="Low complexity" evidence="1">
    <location>
        <begin position="106"/>
        <end position="157"/>
    </location>
</feature>
<dbReference type="GeneID" id="40306153"/>
<dbReference type="EMBL" id="NWUJ01000001">
    <property type="protein sequence ID" value="PFH38749.1"/>
    <property type="molecule type" value="Genomic_DNA"/>
</dbReference>
<comment type="caution">
    <text evidence="2">The sequence shown here is derived from an EMBL/GenBank/DDBJ whole genome shotgun (WGS) entry which is preliminary data.</text>
</comment>
<feature type="region of interest" description="Disordered" evidence="1">
    <location>
        <begin position="811"/>
        <end position="836"/>
    </location>
</feature>